<dbReference type="Proteomes" id="UP000216024">
    <property type="component" value="Unassembled WGS sequence"/>
</dbReference>
<dbReference type="InterPro" id="IPR034505">
    <property type="entry name" value="Coproporphyrinogen-III_oxidase"/>
</dbReference>
<comment type="caution">
    <text evidence="2">The sequence shown here is derived from an EMBL/GenBank/DDBJ whole genome shotgun (WGS) entry which is preliminary data.</text>
</comment>
<dbReference type="GO" id="GO:0006779">
    <property type="term" value="P:porphyrin-containing compound biosynthetic process"/>
    <property type="evidence" value="ECO:0007669"/>
    <property type="project" value="TreeGrafter"/>
</dbReference>
<evidence type="ECO:0000259" key="1">
    <source>
        <dbReference type="PROSITE" id="PS51918"/>
    </source>
</evidence>
<dbReference type="GO" id="GO:0003824">
    <property type="term" value="F:catalytic activity"/>
    <property type="evidence" value="ECO:0007669"/>
    <property type="project" value="InterPro"/>
</dbReference>
<dbReference type="SFLD" id="SFLDG01082">
    <property type="entry name" value="B12-binding_domain_containing"/>
    <property type="match status" value="1"/>
</dbReference>
<dbReference type="InterPro" id="IPR058240">
    <property type="entry name" value="rSAM_sf"/>
</dbReference>
<name>A0A267MPR8_9FIRM</name>
<keyword evidence="3" id="KW-1185">Reference proteome</keyword>
<accession>A0A267MPR8</accession>
<protein>
    <submittedName>
        <fullName evidence="2">Coproporphyrinogen dehydrogenase HemZ</fullName>
    </submittedName>
</protein>
<dbReference type="SFLD" id="SFLDF00310">
    <property type="entry name" value="oxygen-independent_coproporphy"/>
    <property type="match status" value="1"/>
</dbReference>
<dbReference type="SMART" id="SM00729">
    <property type="entry name" value="Elp3"/>
    <property type="match status" value="1"/>
</dbReference>
<dbReference type="GO" id="GO:0051539">
    <property type="term" value="F:4 iron, 4 sulfur cluster binding"/>
    <property type="evidence" value="ECO:0007669"/>
    <property type="project" value="TreeGrafter"/>
</dbReference>
<dbReference type="RefSeq" id="WP_095129800.1">
    <property type="nucleotide sequence ID" value="NZ_NIBG01000001.1"/>
</dbReference>
<dbReference type="SFLD" id="SFLDS00029">
    <property type="entry name" value="Radical_SAM"/>
    <property type="match status" value="1"/>
</dbReference>
<gene>
    <name evidence="2" type="primary">hemZ</name>
    <name evidence="2" type="ORF">CCE28_00280</name>
</gene>
<dbReference type="CDD" id="cd01335">
    <property type="entry name" value="Radical_SAM"/>
    <property type="match status" value="1"/>
</dbReference>
<dbReference type="InterPro" id="IPR007197">
    <property type="entry name" value="rSAM"/>
</dbReference>
<dbReference type="SUPFAM" id="SSF102114">
    <property type="entry name" value="Radical SAM enzymes"/>
    <property type="match status" value="1"/>
</dbReference>
<feature type="domain" description="Radical SAM core" evidence="1">
    <location>
        <begin position="161"/>
        <end position="398"/>
    </location>
</feature>
<proteinExistence type="predicted"/>
<evidence type="ECO:0000313" key="3">
    <source>
        <dbReference type="Proteomes" id="UP000216024"/>
    </source>
</evidence>
<organism evidence="2 3">
    <name type="scientific">Anaeromicrobium sediminis</name>
    <dbReference type="NCBI Taxonomy" id="1478221"/>
    <lineage>
        <taxon>Bacteria</taxon>
        <taxon>Bacillati</taxon>
        <taxon>Bacillota</taxon>
        <taxon>Clostridia</taxon>
        <taxon>Peptostreptococcales</taxon>
        <taxon>Thermotaleaceae</taxon>
        <taxon>Anaeromicrobium</taxon>
    </lineage>
</organism>
<dbReference type="PANTHER" id="PTHR13932:SF1">
    <property type="entry name" value="OXYGEN-INDEPENDENT COPROPORPHYRINOGEN-III OXIDASE-LIKE PROTEIN HEMZ"/>
    <property type="match status" value="1"/>
</dbReference>
<dbReference type="AlphaFoldDB" id="A0A267MPR8"/>
<dbReference type="NCBIfam" id="TIGR03994">
    <property type="entry name" value="rSAM_HemZ"/>
    <property type="match status" value="1"/>
</dbReference>
<dbReference type="InterPro" id="IPR023995">
    <property type="entry name" value="HemZ"/>
</dbReference>
<evidence type="ECO:0000313" key="2">
    <source>
        <dbReference type="EMBL" id="PAB60905.1"/>
    </source>
</evidence>
<dbReference type="Pfam" id="PF04055">
    <property type="entry name" value="Radical_SAM"/>
    <property type="match status" value="1"/>
</dbReference>
<dbReference type="OrthoDB" id="9808022at2"/>
<sequence length="493" mass="57601">MIHVKLEGHDYEYEIGELIKVFYNVNEFQFTDKIPNGKLGIINKLYYENEKKISKSSLYNKEELIMEIEEEFKVEDREPLRERKLVKQKLKLTLFELLAQYTKRRPKWGILTGIRPTKIVYELMSDGCTEEEIKNILKIQYRLSEEKIQLLINIVNIEKNLMKNKKDYVSIYIGIPFCPTKCLYCSFPSNSICEKNDKREAYIESLAYEIKEVSMMLKEANKRIDTIYIGGGTPTSLTNDQLEKLFVTIKENLDLSEVREFTVEAGRPDTITMEKLKTIKNHGIERISINPQTMNDSTLKLIGRNHTVEDIKNTYELARQIGFKTINMDLIIGLPNEGIDEFENTMKEIIKLDPENITVHTLAIKKSSILKANKEKYKLCHENSAEKMIEMANKYCKEMTMSPYYMYRQKYMVGNLENIGYAKVGHECIYNIEIIEEKQTIIALGAGAISKVYYPDENRLERVPNVTSLDHYIDRTKEMVERKKKELLGNNMK</sequence>
<reference evidence="2 3" key="1">
    <citation type="submission" date="2017-06" db="EMBL/GenBank/DDBJ databases">
        <title>Draft genome sequence of anaerobic fermentative bacterium Anaeromicrobium sediminis DY2726D isolated from West Pacific Ocean sediments.</title>
        <authorList>
            <person name="Zeng X."/>
        </authorList>
    </citation>
    <scope>NUCLEOTIDE SEQUENCE [LARGE SCALE GENOMIC DNA]</scope>
    <source>
        <strain evidence="2 3">DY2726D</strain>
    </source>
</reference>
<dbReference type="EMBL" id="NIBG01000001">
    <property type="protein sequence ID" value="PAB60905.1"/>
    <property type="molecule type" value="Genomic_DNA"/>
</dbReference>
<dbReference type="InterPro" id="IPR006638">
    <property type="entry name" value="Elp3/MiaA/NifB-like_rSAM"/>
</dbReference>
<dbReference type="PROSITE" id="PS51918">
    <property type="entry name" value="RADICAL_SAM"/>
    <property type="match status" value="1"/>
</dbReference>
<dbReference type="PANTHER" id="PTHR13932">
    <property type="entry name" value="COPROPORPHYRINIGEN III OXIDASE"/>
    <property type="match status" value="1"/>
</dbReference>
<dbReference type="SFLD" id="SFLDG01065">
    <property type="entry name" value="anaerobic_coproporphyrinogen-I"/>
    <property type="match status" value="1"/>
</dbReference>
<dbReference type="GO" id="GO:0005737">
    <property type="term" value="C:cytoplasm"/>
    <property type="evidence" value="ECO:0007669"/>
    <property type="project" value="TreeGrafter"/>
</dbReference>
<dbReference type="Gene3D" id="3.80.30.20">
    <property type="entry name" value="tm_1862 like domain"/>
    <property type="match status" value="1"/>
</dbReference>
<dbReference type="InterPro" id="IPR023404">
    <property type="entry name" value="rSAM_horseshoe"/>
</dbReference>